<comment type="caution">
    <text evidence="1">The sequence shown here is derived from an EMBL/GenBank/DDBJ whole genome shotgun (WGS) entry which is preliminary data.</text>
</comment>
<reference evidence="1" key="2">
    <citation type="submission" date="2022-09" db="EMBL/GenBank/DDBJ databases">
        <authorList>
            <person name="Cesa-Luna C."/>
            <person name="Girard L."/>
            <person name="Lood C."/>
            <person name="Hofte M."/>
            <person name="De Mot R."/>
        </authorList>
    </citation>
    <scope>NUCLEOTIDE SEQUENCE</scope>
    <source>
        <strain evidence="1">COR51</strain>
    </source>
</reference>
<name>A0ABT2V7I1_9PSED</name>
<organism evidence="1 2">
    <name type="scientific">Pseudomonas peradeniyensis</name>
    <dbReference type="NCBI Taxonomy" id="2745488"/>
    <lineage>
        <taxon>Bacteria</taxon>
        <taxon>Pseudomonadati</taxon>
        <taxon>Pseudomonadota</taxon>
        <taxon>Gammaproteobacteria</taxon>
        <taxon>Pseudomonadales</taxon>
        <taxon>Pseudomonadaceae</taxon>
        <taxon>Pseudomonas</taxon>
    </lineage>
</organism>
<evidence type="ECO:0000313" key="1">
    <source>
        <dbReference type="EMBL" id="MCU7237661.1"/>
    </source>
</evidence>
<proteinExistence type="predicted"/>
<gene>
    <name evidence="1" type="ORF">OC929_06320</name>
</gene>
<accession>A0ABT2V7I1</accession>
<reference evidence="1" key="1">
    <citation type="journal article" date="2022" name="Microbiol. Spectr.">
        <title>An Nuclear Magnetic Resonance Fingerprint Matching Approach for the Identification and Structural Re-Evaluation of Pseudomonas Lipopeptides.</title>
        <authorList>
            <person name="De Roo V."/>
            <person name="Verleysen Y."/>
            <person name="Kovacs B."/>
            <person name="De Vleeschouwer M."/>
            <person name="Muangkaew P."/>
            <person name="Girard L."/>
            <person name="Hofte M."/>
            <person name="De Mot R."/>
            <person name="Madder A."/>
            <person name="Geudens N."/>
            <person name="Martins J.C."/>
        </authorList>
    </citation>
    <scope>NUCLEOTIDE SEQUENCE</scope>
    <source>
        <strain evidence="1">COR51</strain>
    </source>
</reference>
<dbReference type="Proteomes" id="UP001139994">
    <property type="component" value="Unassembled WGS sequence"/>
</dbReference>
<dbReference type="RefSeq" id="WP_156329564.1">
    <property type="nucleotide sequence ID" value="NZ_JAOSLA010000006.1"/>
</dbReference>
<protein>
    <submittedName>
        <fullName evidence="1">Uncharacterized protein</fullName>
    </submittedName>
</protein>
<sequence length="164" mass="18150">MSDSKVSCPTLLDYSYFWNGRPTAVSTDQFLVKSATTFTTSITFRNNTGLEITLGRPQLWTNVLPQDGGEGYQPGEFFYEVPEGAVARGAEFTLKISFETDNVPEEHRTVTIRPQLAGGGWYNPFDVASPIVKYEFQCATPSLDGIRIFSIPAGVPASDNRQIR</sequence>
<keyword evidence="2" id="KW-1185">Reference proteome</keyword>
<dbReference type="EMBL" id="JAOSLA010000006">
    <property type="protein sequence ID" value="MCU7237661.1"/>
    <property type="molecule type" value="Genomic_DNA"/>
</dbReference>
<evidence type="ECO:0000313" key="2">
    <source>
        <dbReference type="Proteomes" id="UP001139994"/>
    </source>
</evidence>
<reference evidence="1" key="3">
    <citation type="journal article" date="2023" name="mSystems">
        <title>Charting the Lipopeptidome of Nonpathogenic Pseudomonas.</title>
        <authorList>
            <person name="Cesa-Luna C."/>
            <person name="Geudens N."/>
            <person name="Girard L."/>
            <person name="De Roo V."/>
            <person name="Maklad H.R."/>
            <person name="Martins J.C."/>
            <person name="Hofte M."/>
            <person name="De Mot R."/>
        </authorList>
    </citation>
    <scope>NUCLEOTIDE SEQUENCE</scope>
    <source>
        <strain evidence="1">COR51</strain>
    </source>
</reference>